<dbReference type="GO" id="GO:0071897">
    <property type="term" value="P:DNA biosynthetic process"/>
    <property type="evidence" value="ECO:0007669"/>
    <property type="project" value="UniProtKB-KW"/>
</dbReference>
<dbReference type="EC" id="1.17.4.1" evidence="13"/>
<keyword evidence="4 13" id="KW-0237">DNA synthesis</keyword>
<dbReference type="InterPro" id="IPR013509">
    <property type="entry name" value="RNR_lsu_N"/>
</dbReference>
<dbReference type="UniPathway" id="UPA00326"/>
<evidence type="ECO:0000256" key="4">
    <source>
        <dbReference type="ARBA" id="ARBA00022634"/>
    </source>
</evidence>
<dbReference type="PROSITE" id="PS51161">
    <property type="entry name" value="ATP_CONE"/>
    <property type="match status" value="1"/>
</dbReference>
<keyword evidence="8" id="KW-0215">Deoxyribonucleotide synthesis</keyword>
<keyword evidence="6 12" id="KW-0067">ATP-binding</keyword>
<protein>
    <recommendedName>
        <fullName evidence="13">Vitamin B12-dependent ribonucleotide reductase</fullName>
        <ecNumber evidence="13">1.17.4.1</ecNumber>
    </recommendedName>
</protein>
<keyword evidence="9" id="KW-1015">Disulfide bond</keyword>
<dbReference type="Pfam" id="PF02867">
    <property type="entry name" value="Ribonuc_red_lgC"/>
    <property type="match status" value="1"/>
</dbReference>
<dbReference type="NCBIfam" id="NF006417">
    <property type="entry name" value="PRK08665.1"/>
    <property type="match status" value="1"/>
</dbReference>
<comment type="similarity">
    <text evidence="2 13">Belongs to the ribonucleoside diphosphate reductase class-2 family.</text>
</comment>
<dbReference type="SUPFAM" id="SSF48168">
    <property type="entry name" value="R1 subunit of ribonucleotide reductase, N-terminal domain"/>
    <property type="match status" value="1"/>
</dbReference>
<dbReference type="PANTHER" id="PTHR43371">
    <property type="entry name" value="VITAMIN B12-DEPENDENT RIBONUCLEOTIDE REDUCTASE"/>
    <property type="match status" value="1"/>
</dbReference>
<dbReference type="GO" id="GO:0004748">
    <property type="term" value="F:ribonucleoside-diphosphate reductase activity, thioredoxin disulfide as acceptor"/>
    <property type="evidence" value="ECO:0007669"/>
    <property type="project" value="UniProtKB-EC"/>
</dbReference>
<comment type="cofactor">
    <cofactor evidence="1 13">
        <name>adenosylcob(III)alamin</name>
        <dbReference type="ChEBI" id="CHEBI:18408"/>
    </cofactor>
</comment>
<evidence type="ECO:0000256" key="9">
    <source>
        <dbReference type="ARBA" id="ARBA00023157"/>
    </source>
</evidence>
<dbReference type="GO" id="GO:0005524">
    <property type="term" value="F:ATP binding"/>
    <property type="evidence" value="ECO:0007669"/>
    <property type="project" value="UniProtKB-UniRule"/>
</dbReference>
<keyword evidence="5 12" id="KW-0547">Nucleotide-binding</keyword>
<dbReference type="NCBIfam" id="TIGR02504">
    <property type="entry name" value="NrdJ_Z"/>
    <property type="match status" value="1"/>
</dbReference>
<dbReference type="GO" id="GO:0031419">
    <property type="term" value="F:cobalamin binding"/>
    <property type="evidence" value="ECO:0007669"/>
    <property type="project" value="UniProtKB-KW"/>
</dbReference>
<evidence type="ECO:0000313" key="16">
    <source>
        <dbReference type="Proteomes" id="UP000317778"/>
    </source>
</evidence>
<feature type="domain" description="ATP-cone" evidence="14">
    <location>
        <begin position="7"/>
        <end position="100"/>
    </location>
</feature>
<evidence type="ECO:0000256" key="7">
    <source>
        <dbReference type="ARBA" id="ARBA00023002"/>
    </source>
</evidence>
<evidence type="ECO:0000259" key="14">
    <source>
        <dbReference type="PROSITE" id="PS51161"/>
    </source>
</evidence>
<evidence type="ECO:0000256" key="1">
    <source>
        <dbReference type="ARBA" id="ARBA00001922"/>
    </source>
</evidence>
<keyword evidence="7 13" id="KW-0560">Oxidoreductase</keyword>
<evidence type="ECO:0000256" key="3">
    <source>
        <dbReference type="ARBA" id="ARBA00022628"/>
    </source>
</evidence>
<dbReference type="InterPro" id="IPR000788">
    <property type="entry name" value="RNR_lg_C"/>
</dbReference>
<dbReference type="SUPFAM" id="SSF51998">
    <property type="entry name" value="PFL-like glycyl radical enzymes"/>
    <property type="match status" value="1"/>
</dbReference>
<comment type="function">
    <text evidence="13">Catalyzes the reduction of ribonucleotides to deoxyribonucleotides. May function to provide a pool of deoxyribonucleotide precursors for DNA repair during oxygen limitation and/or for immediate growth after restoration of oxygen.</text>
</comment>
<name>A0A532UXP3_UNCT6</name>
<sequence>MNKAGPAKIRKRDGRVVDFDIEKITNAILKAAQAVGGENRELAETLAQRVVDELIKHHGDTGIPSVEEVQDIVETVLIRSGHAKTAKAYILYRRKRAELREAKQFFVGIQDDLKLSLNALKVLERRYLLKNEEGEVHETPAQLFKRVAAALAAPDGRYGGDVARTEERFYNLMTSFEFMPNSPTLMNAGTELGQLAACFVLPVADEMERIFESVKHAAIIHKTGGGTGFSFSRIRPKNDMVRSTGGIASGPVSFMRVFDVATEVIKQGGRRRGANMGILRVDHPDILEFITCKESEGILANFNISVGVTEEFMHAVQGDENYSLKNPRTGKEAGRLRAKDVFNLMVTMAWRTGDPGIVFLDRINHDNPTPSLGSIEATNPCGEQPLLPYEACNLGSVNLAKMVADHSVDYEHLRKTIHAAIHFLDNVIDAGRYPLPEIDEMVKRNRKIGLGVMGWADMLFSLAIPYDSDEALGLAEQVIGFIQTEAVKASQGLANSRGAFPSFPDSTFASRGEPPRRNATLTTIAPTGTISIIAGCSSGIEPIFAISFIRNVMDNTELLEVNPVFERLAREMGFYNEGLIKEIARHGTVAKIPKIPDSVKRIFVTAHDINPSWHVKMQAAFQKHTDNAVSKTVNLPNHATPMDVADVYMLAYRLGCKGVTVYRDGSKSSQVLNIGSVNREQLPAANRATQSLAGSRFADRMITVGSEFTAGCNRCNS</sequence>
<keyword evidence="10 13" id="KW-0170">Cobalt</keyword>
<evidence type="ECO:0000256" key="13">
    <source>
        <dbReference type="RuleBase" id="RU364064"/>
    </source>
</evidence>
<evidence type="ECO:0000256" key="10">
    <source>
        <dbReference type="ARBA" id="ARBA00023285"/>
    </source>
</evidence>
<evidence type="ECO:0000256" key="11">
    <source>
        <dbReference type="ARBA" id="ARBA00047754"/>
    </source>
</evidence>
<dbReference type="EMBL" id="NJBO01000023">
    <property type="protein sequence ID" value="TKJ39669.1"/>
    <property type="molecule type" value="Genomic_DNA"/>
</dbReference>
<dbReference type="PRINTS" id="PR01183">
    <property type="entry name" value="RIBORDTASEM1"/>
</dbReference>
<organism evidence="15 16">
    <name type="scientific">candidate division TA06 bacterium B3_TA06</name>
    <dbReference type="NCBI Taxonomy" id="2012487"/>
    <lineage>
        <taxon>Bacteria</taxon>
        <taxon>Bacteria division TA06</taxon>
    </lineage>
</organism>
<dbReference type="Proteomes" id="UP000317778">
    <property type="component" value="Unassembled WGS sequence"/>
</dbReference>
<dbReference type="InterPro" id="IPR050862">
    <property type="entry name" value="RdRp_reductase_class-2"/>
</dbReference>
<evidence type="ECO:0000256" key="2">
    <source>
        <dbReference type="ARBA" id="ARBA00007405"/>
    </source>
</evidence>
<dbReference type="InterPro" id="IPR008926">
    <property type="entry name" value="RNR_R1-su_N"/>
</dbReference>
<dbReference type="GO" id="GO:0009263">
    <property type="term" value="P:deoxyribonucleotide biosynthetic process"/>
    <property type="evidence" value="ECO:0007669"/>
    <property type="project" value="UniProtKB-KW"/>
</dbReference>
<evidence type="ECO:0000256" key="8">
    <source>
        <dbReference type="ARBA" id="ARBA00023116"/>
    </source>
</evidence>
<reference evidence="15 16" key="1">
    <citation type="submission" date="2017-06" db="EMBL/GenBank/DDBJ databases">
        <title>Novel microbial phyla capable of carbon fixation and sulfur reduction in deep-sea sediments.</title>
        <authorList>
            <person name="Huang J."/>
            <person name="Baker B."/>
            <person name="Wang Y."/>
        </authorList>
    </citation>
    <scope>NUCLEOTIDE SEQUENCE [LARGE SCALE GENOMIC DNA]</scope>
    <source>
        <strain evidence="15">B3_TA06</strain>
    </source>
</reference>
<evidence type="ECO:0000256" key="5">
    <source>
        <dbReference type="ARBA" id="ARBA00022741"/>
    </source>
</evidence>
<dbReference type="FunFam" id="3.20.70.20:FF:000018">
    <property type="entry name" value="Vitamin B12-dependent ribonucleotide reductase"/>
    <property type="match status" value="1"/>
</dbReference>
<gene>
    <name evidence="15" type="ORF">CEE36_10245</name>
</gene>
<evidence type="ECO:0000256" key="12">
    <source>
        <dbReference type="PROSITE-ProRule" id="PRU00492"/>
    </source>
</evidence>
<dbReference type="InterPro" id="IPR005144">
    <property type="entry name" value="ATP-cone_dom"/>
</dbReference>
<dbReference type="InterPro" id="IPR013344">
    <property type="entry name" value="RNR_NrdJ/NrdZ"/>
</dbReference>
<dbReference type="CDD" id="cd02888">
    <property type="entry name" value="RNR_II_dimer"/>
    <property type="match status" value="1"/>
</dbReference>
<dbReference type="Gene3D" id="3.20.70.20">
    <property type="match status" value="1"/>
</dbReference>
<dbReference type="Pfam" id="PF03477">
    <property type="entry name" value="ATP-cone"/>
    <property type="match status" value="1"/>
</dbReference>
<keyword evidence="3 13" id="KW-0846">Cobalamin</keyword>
<proteinExistence type="inferred from homology"/>
<evidence type="ECO:0000313" key="15">
    <source>
        <dbReference type="EMBL" id="TKJ39669.1"/>
    </source>
</evidence>
<accession>A0A532UXP3</accession>
<comment type="caution">
    <text evidence="15">The sequence shown here is derived from an EMBL/GenBank/DDBJ whole genome shotgun (WGS) entry which is preliminary data.</text>
</comment>
<dbReference type="Pfam" id="PF00317">
    <property type="entry name" value="Ribonuc_red_lgN"/>
    <property type="match status" value="1"/>
</dbReference>
<comment type="catalytic activity">
    <reaction evidence="11 13">
        <text>a 2'-deoxyribonucleoside 5'-diphosphate + [thioredoxin]-disulfide + H2O = a ribonucleoside 5'-diphosphate + [thioredoxin]-dithiol</text>
        <dbReference type="Rhea" id="RHEA:23252"/>
        <dbReference type="Rhea" id="RHEA-COMP:10698"/>
        <dbReference type="Rhea" id="RHEA-COMP:10700"/>
        <dbReference type="ChEBI" id="CHEBI:15377"/>
        <dbReference type="ChEBI" id="CHEBI:29950"/>
        <dbReference type="ChEBI" id="CHEBI:50058"/>
        <dbReference type="ChEBI" id="CHEBI:57930"/>
        <dbReference type="ChEBI" id="CHEBI:73316"/>
        <dbReference type="EC" id="1.17.4.1"/>
    </reaction>
</comment>
<evidence type="ECO:0000256" key="6">
    <source>
        <dbReference type="ARBA" id="ARBA00022840"/>
    </source>
</evidence>
<dbReference type="AlphaFoldDB" id="A0A532UXP3"/>
<dbReference type="PANTHER" id="PTHR43371:SF1">
    <property type="entry name" value="RIBONUCLEOSIDE-DIPHOSPHATE REDUCTASE"/>
    <property type="match status" value="1"/>
</dbReference>